<keyword evidence="1" id="KW-0812">Transmembrane</keyword>
<reference evidence="2 3" key="1">
    <citation type="submission" date="2020-12" db="EMBL/GenBank/DDBJ databases">
        <title>FDA dAtabase for Regulatory Grade micrObial Sequences (FDA-ARGOS): Supporting development and validation of Infectious Disease Dx tests.</title>
        <authorList>
            <person name="Sproer C."/>
            <person name="Gronow S."/>
            <person name="Severitt S."/>
            <person name="Schroder I."/>
            <person name="Tallon L."/>
            <person name="Sadzewicz L."/>
            <person name="Zhao X."/>
            <person name="Boylan J."/>
            <person name="Ott S."/>
            <person name="Bowen H."/>
            <person name="Vavikolanu K."/>
            <person name="Mehta A."/>
            <person name="Aluvathingal J."/>
            <person name="Nadendla S."/>
            <person name="Lowell S."/>
            <person name="Myers T."/>
            <person name="Yan Y."/>
            <person name="Sichtig H."/>
        </authorList>
    </citation>
    <scope>NUCLEOTIDE SEQUENCE [LARGE SCALE GENOMIC DNA]</scope>
    <source>
        <strain evidence="2 3">FDAARGOS_1001</strain>
    </source>
</reference>
<accession>A0A7T4T587</accession>
<feature type="transmembrane region" description="Helical" evidence="1">
    <location>
        <begin position="12"/>
        <end position="32"/>
    </location>
</feature>
<feature type="transmembrane region" description="Helical" evidence="1">
    <location>
        <begin position="44"/>
        <end position="64"/>
    </location>
</feature>
<evidence type="ECO:0000313" key="3">
    <source>
        <dbReference type="Proteomes" id="UP000595221"/>
    </source>
</evidence>
<name>A0A7T4T587_9MICC</name>
<evidence type="ECO:0000256" key="1">
    <source>
        <dbReference type="SAM" id="Phobius"/>
    </source>
</evidence>
<dbReference type="Proteomes" id="UP000595221">
    <property type="component" value="Chromosome"/>
</dbReference>
<keyword evidence="1" id="KW-1133">Transmembrane helix</keyword>
<proteinExistence type="predicted"/>
<protein>
    <submittedName>
        <fullName evidence="2">Uncharacterized protein</fullName>
    </submittedName>
</protein>
<evidence type="ECO:0000313" key="2">
    <source>
        <dbReference type="EMBL" id="QQC60168.1"/>
    </source>
</evidence>
<sequence>MSCPDTFCAPRAGTHASLLLLFLVAGAASFVLRSRVASGGAEVLDASGTLCWAGALTIVVSLALRCSRW</sequence>
<organism evidence="2 3">
    <name type="scientific">Rothia kristinae</name>
    <dbReference type="NCBI Taxonomy" id="37923"/>
    <lineage>
        <taxon>Bacteria</taxon>
        <taxon>Bacillati</taxon>
        <taxon>Actinomycetota</taxon>
        <taxon>Actinomycetes</taxon>
        <taxon>Micrococcales</taxon>
        <taxon>Micrococcaceae</taxon>
        <taxon>Rothia</taxon>
    </lineage>
</organism>
<dbReference type="AlphaFoldDB" id="A0A7T4T587"/>
<keyword evidence="1" id="KW-0472">Membrane</keyword>
<gene>
    <name evidence="2" type="ORF">I6H58_04375</name>
</gene>
<dbReference type="RefSeq" id="WP_198490940.1">
    <property type="nucleotide sequence ID" value="NZ_CP066078.1"/>
</dbReference>
<dbReference type="EMBL" id="CP066078">
    <property type="protein sequence ID" value="QQC60168.1"/>
    <property type="molecule type" value="Genomic_DNA"/>
</dbReference>